<dbReference type="GeneID" id="31365084"/>
<dbReference type="SUPFAM" id="SSF48371">
    <property type="entry name" value="ARM repeat"/>
    <property type="match status" value="1"/>
</dbReference>
<dbReference type="CDD" id="cd18808">
    <property type="entry name" value="SF1_C_Upf1"/>
    <property type="match status" value="1"/>
</dbReference>
<dbReference type="STRING" id="670386.D3BNT8"/>
<dbReference type="RefSeq" id="XP_020428989.1">
    <property type="nucleotide sequence ID" value="XM_020580402.1"/>
</dbReference>
<dbReference type="GO" id="GO:0004386">
    <property type="term" value="F:helicase activity"/>
    <property type="evidence" value="ECO:0007669"/>
    <property type="project" value="UniProtKB-KW"/>
</dbReference>
<dbReference type="InterPro" id="IPR041679">
    <property type="entry name" value="DNA2/NAM7-like_C"/>
</dbReference>
<feature type="compositionally biased region" description="Basic and acidic residues" evidence="6">
    <location>
        <begin position="1352"/>
        <end position="1362"/>
    </location>
</feature>
<keyword evidence="9" id="KW-1185">Reference proteome</keyword>
<dbReference type="GO" id="GO:0016604">
    <property type="term" value="C:nuclear body"/>
    <property type="evidence" value="ECO:0007669"/>
    <property type="project" value="TreeGrafter"/>
</dbReference>
<evidence type="ECO:0000313" key="8">
    <source>
        <dbReference type="EMBL" id="EFA76857.1"/>
    </source>
</evidence>
<name>D3BNT8_HETP5</name>
<dbReference type="Pfam" id="PF13087">
    <property type="entry name" value="AAA_12"/>
    <property type="match status" value="1"/>
</dbReference>
<evidence type="ECO:0000256" key="3">
    <source>
        <dbReference type="ARBA" id="ARBA00022806"/>
    </source>
</evidence>
<dbReference type="InterPro" id="IPR027417">
    <property type="entry name" value="P-loop_NTPase"/>
</dbReference>
<evidence type="ECO:0000313" key="9">
    <source>
        <dbReference type="Proteomes" id="UP000001396"/>
    </source>
</evidence>
<keyword evidence="3" id="KW-0347">Helicase</keyword>
<dbReference type="GO" id="GO:0016787">
    <property type="term" value="F:hydrolase activity"/>
    <property type="evidence" value="ECO:0007669"/>
    <property type="project" value="UniProtKB-KW"/>
</dbReference>
<dbReference type="Gene3D" id="1.25.10.10">
    <property type="entry name" value="Leucine-rich Repeat Variant"/>
    <property type="match status" value="1"/>
</dbReference>
<gene>
    <name evidence="8" type="ORF">PPL_09609</name>
</gene>
<dbReference type="InterPro" id="IPR011989">
    <property type="entry name" value="ARM-like"/>
</dbReference>
<keyword evidence="4" id="KW-0067">ATP-binding</keyword>
<comment type="caution">
    <text evidence="8">The sequence shown here is derived from an EMBL/GenBank/DDBJ whole genome shotgun (WGS) entry which is preliminary data.</text>
</comment>
<evidence type="ECO:0000256" key="1">
    <source>
        <dbReference type="ARBA" id="ARBA00022741"/>
    </source>
</evidence>
<dbReference type="InterPro" id="IPR045055">
    <property type="entry name" value="DNA2/NAM7-like"/>
</dbReference>
<keyword evidence="2" id="KW-0378">Hydrolase</keyword>
<dbReference type="EMBL" id="ADBJ01000044">
    <property type="protein sequence ID" value="EFA76857.1"/>
    <property type="molecule type" value="Genomic_DNA"/>
</dbReference>
<evidence type="ECO:0000256" key="5">
    <source>
        <dbReference type="SAM" id="Coils"/>
    </source>
</evidence>
<dbReference type="InterPro" id="IPR003593">
    <property type="entry name" value="AAA+_ATPase"/>
</dbReference>
<organism evidence="8 9">
    <name type="scientific">Heterostelium pallidum (strain ATCC 26659 / Pp 5 / PN500)</name>
    <name type="common">Cellular slime mold</name>
    <name type="synonym">Polysphondylium pallidum</name>
    <dbReference type="NCBI Taxonomy" id="670386"/>
    <lineage>
        <taxon>Eukaryota</taxon>
        <taxon>Amoebozoa</taxon>
        <taxon>Evosea</taxon>
        <taxon>Eumycetozoa</taxon>
        <taxon>Dictyostelia</taxon>
        <taxon>Acytosteliales</taxon>
        <taxon>Acytosteliaceae</taxon>
        <taxon>Heterostelium</taxon>
    </lineage>
</organism>
<evidence type="ECO:0000256" key="2">
    <source>
        <dbReference type="ARBA" id="ARBA00022801"/>
    </source>
</evidence>
<evidence type="ECO:0000259" key="7">
    <source>
        <dbReference type="SMART" id="SM00382"/>
    </source>
</evidence>
<dbReference type="GO" id="GO:0001147">
    <property type="term" value="F:transcription termination site sequence-specific DNA binding"/>
    <property type="evidence" value="ECO:0007669"/>
    <property type="project" value="TreeGrafter"/>
</dbReference>
<dbReference type="PANTHER" id="PTHR10887">
    <property type="entry name" value="DNA2/NAM7 HELICASE FAMILY"/>
    <property type="match status" value="1"/>
</dbReference>
<evidence type="ECO:0000256" key="4">
    <source>
        <dbReference type="ARBA" id="ARBA00022840"/>
    </source>
</evidence>
<dbReference type="Pfam" id="PF13086">
    <property type="entry name" value="AAA_11"/>
    <property type="match status" value="1"/>
</dbReference>
<feature type="domain" description="AAA+ ATPase" evidence="7">
    <location>
        <begin position="825"/>
        <end position="1103"/>
    </location>
</feature>
<keyword evidence="1" id="KW-0547">Nucleotide-binding</keyword>
<evidence type="ECO:0000256" key="6">
    <source>
        <dbReference type="SAM" id="MobiDB-lite"/>
    </source>
</evidence>
<dbReference type="FunFam" id="3.40.50.300:FF:000326">
    <property type="entry name" value="P-loop containing nucleoside triphosphate hydrolase"/>
    <property type="match status" value="1"/>
</dbReference>
<protein>
    <submittedName>
        <fullName evidence="8">Putative splicing endonuclease</fullName>
    </submittedName>
</protein>
<dbReference type="Proteomes" id="UP000001396">
    <property type="component" value="Unassembled WGS sequence"/>
</dbReference>
<keyword evidence="8" id="KW-0540">Nuclease</keyword>
<dbReference type="InterPro" id="IPR047187">
    <property type="entry name" value="SF1_C_Upf1"/>
</dbReference>
<proteinExistence type="predicted"/>
<dbReference type="GO" id="GO:0005694">
    <property type="term" value="C:chromosome"/>
    <property type="evidence" value="ECO:0007669"/>
    <property type="project" value="UniProtKB-ARBA"/>
</dbReference>
<dbReference type="InterPro" id="IPR016024">
    <property type="entry name" value="ARM-type_fold"/>
</dbReference>
<dbReference type="GO" id="GO:0006369">
    <property type="term" value="P:termination of RNA polymerase II transcription"/>
    <property type="evidence" value="ECO:0007669"/>
    <property type="project" value="TreeGrafter"/>
</dbReference>
<dbReference type="PANTHER" id="PTHR10887:SF495">
    <property type="entry name" value="HELICASE SENATAXIN ISOFORM X1-RELATED"/>
    <property type="match status" value="1"/>
</dbReference>
<dbReference type="CDD" id="cd18042">
    <property type="entry name" value="DEXXQc_SETX"/>
    <property type="match status" value="1"/>
</dbReference>
<dbReference type="Gene3D" id="3.40.50.300">
    <property type="entry name" value="P-loop containing nucleotide triphosphate hydrolases"/>
    <property type="match status" value="2"/>
</dbReference>
<dbReference type="SMART" id="SM00382">
    <property type="entry name" value="AAA"/>
    <property type="match status" value="1"/>
</dbReference>
<feature type="coiled-coil region" evidence="5">
    <location>
        <begin position="941"/>
        <end position="968"/>
    </location>
</feature>
<dbReference type="GO" id="GO:0004519">
    <property type="term" value="F:endonuclease activity"/>
    <property type="evidence" value="ECO:0007669"/>
    <property type="project" value="UniProtKB-KW"/>
</dbReference>
<sequence length="1423" mass="161881">MDAEFNKQLDELEKEDDQKLASFEYCQDKKHAWCKYTEYMKLFYFNYLESPLVFEPDGSGKFRNSMDEQLSECFDWYALSSIVEDFQLKFQNGSKVPGLYIMLLSNYANLREWALESLDSVGKIAGMDQMGIIQPILERITLRIESYLLGKSYQTYFTEDPIEFWIGLELLIRQFDSNIFKFGIVEYRKNFVDIMLNVLKIQAKPSISQNYLKCLSAVIDALQYDFWNYTNWKPILLIQDLCELIMNSKIEKVQQEALLLMGKISKHDNNTTDSSLRQFVIEFCFNRCAYPSTHFSSVTKNKAFLLVLRIMMYCFEAGLPIPSLEGWGERLVYNSLSEDLQYEYGAEVEFGFEPTQEQIDETLFSSIIANHVRWIDMFLIWGQTQIDSEWFDAFSMILREIIKNKLKIATPLMKYCQSVIDTNTPTLTDTQMASLKKYYYMLVPPTDKQQQQLLNASKPSPALSMVPLSTQSSYSTIQKEDCPLGLNCTKIRNPDHILRYRHVQLEKGYSGPTPNLPSKSMMVGGSFSMGRPSAAQGASAIDFNTPFDPFDQPLAKPIPAADKKKTKLLDNFGSSNSSFHQRREKARIAQMEAHLPKVEDLHKIILSWNVEMLNQVDANLKVLPTSFENLSEYIQIFQPLLLQEFKGQLLKAVEELEPSGTQYVLDDVAREGEFHVVLFFLDGDEEFSLEDLVLLQKEILGVKFEVFGKIENKGKKERKDKNSARCAYISVKFHQLEKIGLLKHMKIKTQWNIQKLTSLSTVNREYLALHLVGKIPLGSYIISPALAITNQERTNNVVIPPALHNKLLSELNSSQMEAIYHSLIPHGFTLLQGPPGTGKTKTIMALLSVLLSTPLDSKINSTAPPKILVCAPSNAAVDEIASRIIDGDMFDKDGNSYVPSAIRIGQPSAISRKVQQISLEYLLEKNSNDPSTSLNFEQSKIISVREKLAEINSSLESVKQKISTLQRSLGTSLGTATDSTRDLTTLYHEKDRLFKEIQATKDSEKKVSDVLESARKNMAHSLLNKCNIILSTLSGSGHQETFSAIKKFDVVIIDEAAQAVEPSTLIPLKHNVMKCILVGDPNQLPPTIISRMASQYQYETSLFQRLSSCGIPQQVLKVQYRMHPSISRFPSRHFYMNVLEDGPNVKNYTEEFYKDPRFGPFIFYDIYDSNEESGPGHSLKNVTEAKLVALLITNLENSFPNIKKSIGVITPYKQQVHEIKRRISPVNQDIDVSSVDGFQGREKDIIIFSCVRAHRGGTIGFLSDVRRMNVGLTRARSSLIVIGNSNLLKLNPDWEALVMHSINVLNGYFPISSKHIESNFLPMKPASNNVNFTNPNQAKPILKVKIKEMEELTKNDRPKENANRNGNGNGDVKAEKKITLESQHFEKYKNPDENEIDKDKEKDKDKKRKHEIDETIAVKKEKI</sequence>
<dbReference type="SUPFAM" id="SSF52540">
    <property type="entry name" value="P-loop containing nucleoside triphosphate hydrolases"/>
    <property type="match status" value="1"/>
</dbReference>
<keyword evidence="5" id="KW-0175">Coiled coil</keyword>
<dbReference type="InterPro" id="IPR041677">
    <property type="entry name" value="DNA2/NAM7_AAA_11"/>
</dbReference>
<feature type="region of interest" description="Disordered" evidence="6">
    <location>
        <begin position="1352"/>
        <end position="1423"/>
    </location>
</feature>
<keyword evidence="8" id="KW-0255">Endonuclease</keyword>
<feature type="compositionally biased region" description="Basic and acidic residues" evidence="6">
    <location>
        <begin position="1372"/>
        <end position="1423"/>
    </location>
</feature>
<dbReference type="InParanoid" id="D3BNT8"/>
<reference evidence="8 9" key="1">
    <citation type="journal article" date="2011" name="Genome Res.">
        <title>Phylogeny-wide analysis of social amoeba genomes highlights ancient origins for complex intercellular communication.</title>
        <authorList>
            <person name="Heidel A.J."/>
            <person name="Lawal H.M."/>
            <person name="Felder M."/>
            <person name="Schilde C."/>
            <person name="Helps N.R."/>
            <person name="Tunggal B."/>
            <person name="Rivero F."/>
            <person name="John U."/>
            <person name="Schleicher M."/>
            <person name="Eichinger L."/>
            <person name="Platzer M."/>
            <person name="Noegel A.A."/>
            <person name="Schaap P."/>
            <person name="Gloeckner G."/>
        </authorList>
    </citation>
    <scope>NUCLEOTIDE SEQUENCE [LARGE SCALE GENOMIC DNA]</scope>
    <source>
        <strain evidence="9">ATCC 26659 / Pp 5 / PN500</strain>
    </source>
</reference>
<accession>D3BNT8</accession>
<dbReference type="GO" id="GO:0005524">
    <property type="term" value="F:ATP binding"/>
    <property type="evidence" value="ECO:0007669"/>
    <property type="project" value="UniProtKB-KW"/>
</dbReference>